<dbReference type="Pfam" id="PF13630">
    <property type="entry name" value="SdpI"/>
    <property type="match status" value="1"/>
</dbReference>
<dbReference type="EMBL" id="JGZE01000017">
    <property type="protein sequence ID" value="KFI76387.1"/>
    <property type="molecule type" value="Genomic_DNA"/>
</dbReference>
<keyword evidence="1" id="KW-0472">Membrane</keyword>
<evidence type="ECO:0000313" key="2">
    <source>
        <dbReference type="EMBL" id="KFI76387.1"/>
    </source>
</evidence>
<proteinExistence type="predicted"/>
<evidence type="ECO:0008006" key="4">
    <source>
        <dbReference type="Google" id="ProtNLM"/>
    </source>
</evidence>
<feature type="transmembrane region" description="Helical" evidence="1">
    <location>
        <begin position="62"/>
        <end position="86"/>
    </location>
</feature>
<evidence type="ECO:0000313" key="3">
    <source>
        <dbReference type="Proteomes" id="UP000029082"/>
    </source>
</evidence>
<feature type="transmembrane region" description="Helical" evidence="1">
    <location>
        <begin position="6"/>
        <end position="28"/>
    </location>
</feature>
<dbReference type="InterPro" id="IPR025962">
    <property type="entry name" value="SdpI/YhfL"/>
</dbReference>
<sequence length="121" mass="13519">MDWIWFVVMSLIIPVMMIASAPLCSWAAKDDGLRYGLIGYRTPLSRSSPENWREGNEYSARVLLITGVILLLISIGLSVAAVWLSADTRSRLSLVTVAVQVVLLVLSIIPVEVHLHRFDRE</sequence>
<feature type="transmembrane region" description="Helical" evidence="1">
    <location>
        <begin position="92"/>
        <end position="111"/>
    </location>
</feature>
<gene>
    <name evidence="2" type="ORF">BMON_1309</name>
</gene>
<evidence type="ECO:0000256" key="1">
    <source>
        <dbReference type="SAM" id="Phobius"/>
    </source>
</evidence>
<keyword evidence="3" id="KW-1185">Reference proteome</keyword>
<dbReference type="Proteomes" id="UP000029082">
    <property type="component" value="Unassembled WGS sequence"/>
</dbReference>
<comment type="caution">
    <text evidence="2">The sequence shown here is derived from an EMBL/GenBank/DDBJ whole genome shotgun (WGS) entry which is preliminary data.</text>
</comment>
<reference evidence="2 3" key="1">
    <citation type="submission" date="2014-03" db="EMBL/GenBank/DDBJ databases">
        <title>Genomics of Bifidobacteria.</title>
        <authorList>
            <person name="Ventura M."/>
            <person name="Milani C."/>
            <person name="Lugli G.A."/>
        </authorList>
    </citation>
    <scope>NUCLEOTIDE SEQUENCE [LARGE SCALE GENOMIC DNA]</scope>
    <source>
        <strain evidence="2 3">DSM 21395</strain>
    </source>
</reference>
<dbReference type="eggNOG" id="COG5658">
    <property type="taxonomic scope" value="Bacteria"/>
</dbReference>
<organism evidence="2 3">
    <name type="scientific">Bifidobacterium mongoliense DSM 21395</name>
    <dbReference type="NCBI Taxonomy" id="1437603"/>
    <lineage>
        <taxon>Bacteria</taxon>
        <taxon>Bacillati</taxon>
        <taxon>Actinomycetota</taxon>
        <taxon>Actinomycetes</taxon>
        <taxon>Bifidobacteriales</taxon>
        <taxon>Bifidobacteriaceae</taxon>
        <taxon>Bifidobacterium</taxon>
    </lineage>
</organism>
<protein>
    <recommendedName>
        <fullName evidence="4">SdpI/YhfL protein family</fullName>
    </recommendedName>
</protein>
<name>A0A087BZD7_9BIFI</name>
<keyword evidence="1" id="KW-0812">Transmembrane</keyword>
<keyword evidence="1" id="KW-1133">Transmembrane helix</keyword>
<accession>A0A087BZD7</accession>
<dbReference type="AlphaFoldDB" id="A0A087BZD7"/>